<sequence length="141" mass="16701">MKPKTSARIYFDENKHRAAVSLDTYKVRISRDGMTFEEALTTPPKRTNKVSDEYKKWSNIAVENGINKAYFWQRVKEYGWSFERAATEKVKRYKKETDENIVIEKDSDRAVKKMIISLLNAGEPVPKKYEKRFPELFENRI</sequence>
<dbReference type="EMBL" id="PIWU01000034">
    <property type="protein sequence ID" value="PKE55325.1"/>
    <property type="molecule type" value="Genomic_DNA"/>
</dbReference>
<gene>
    <name evidence="1" type="ORF">CW682_12335</name>
</gene>
<comment type="caution">
    <text evidence="1">The sequence shown here is derived from an EMBL/GenBank/DDBJ whole genome shotgun (WGS) entry which is preliminary data.</text>
</comment>
<accession>A0ACC9MP25</accession>
<dbReference type="Proteomes" id="UP000233606">
    <property type="component" value="Unassembled WGS sequence"/>
</dbReference>
<protein>
    <submittedName>
        <fullName evidence="1">Uncharacterized protein</fullName>
    </submittedName>
</protein>
<proteinExistence type="predicted"/>
<evidence type="ECO:0000313" key="2">
    <source>
        <dbReference type="Proteomes" id="UP000233606"/>
    </source>
</evidence>
<name>A0ACC9MP25_9STAP</name>
<keyword evidence="2" id="KW-1185">Reference proteome</keyword>
<reference evidence="1" key="1">
    <citation type="submission" date="2017-12" db="EMBL/GenBank/DDBJ databases">
        <title>Genomics of Macrococcus caseolyticus.</title>
        <authorList>
            <person name="MacFadyen A.C."/>
            <person name="Paterson G.K."/>
        </authorList>
    </citation>
    <scope>NUCLEOTIDE SEQUENCE</scope>
    <source>
        <strain evidence="1">5459_5_49</strain>
    </source>
</reference>
<evidence type="ECO:0000313" key="1">
    <source>
        <dbReference type="EMBL" id="PKE55325.1"/>
    </source>
</evidence>
<organism evidence="1 2">
    <name type="scientific">Macrococcoides caseolyticum</name>
    <dbReference type="NCBI Taxonomy" id="69966"/>
    <lineage>
        <taxon>Bacteria</taxon>
        <taxon>Bacillati</taxon>
        <taxon>Bacillota</taxon>
        <taxon>Bacilli</taxon>
        <taxon>Bacillales</taxon>
        <taxon>Staphylococcaceae</taxon>
        <taxon>Macrococcoides</taxon>
    </lineage>
</organism>